<evidence type="ECO:0000256" key="1">
    <source>
        <dbReference type="ARBA" id="ARBA00022514"/>
    </source>
</evidence>
<reference evidence="4" key="2">
    <citation type="submission" date="2025-08" db="UniProtKB">
        <authorList>
            <consortium name="Ensembl"/>
        </authorList>
    </citation>
    <scope>IDENTIFICATION</scope>
    <source>
        <strain evidence="4">broiler</strain>
    </source>
</reference>
<dbReference type="GeneTree" id="ENSGT01030000235496"/>
<reference evidence="4" key="1">
    <citation type="submission" date="2020-11" db="EMBL/GenBank/DDBJ databases">
        <title>Gallus gallus (Chicken) genome, bGalGal1, GRCg7b, maternal haplotype autosomes + Z &amp; W.</title>
        <authorList>
            <person name="Warren W."/>
            <person name="Formenti G."/>
            <person name="Fedrigo O."/>
            <person name="Haase B."/>
            <person name="Mountcastle J."/>
            <person name="Balacco J."/>
            <person name="Tracey A."/>
            <person name="Schneider V."/>
            <person name="Okimoto R."/>
            <person name="Cheng H."/>
            <person name="Hawken R."/>
            <person name="Howe K."/>
            <person name="Jarvis E.D."/>
        </authorList>
    </citation>
    <scope>NUCLEOTIDE SEQUENCE [LARGE SCALE GENOMIC DNA]</scope>
    <source>
        <strain evidence="4">Broiler</strain>
    </source>
</reference>
<dbReference type="Pfam" id="PF00048">
    <property type="entry name" value="IL8"/>
    <property type="match status" value="1"/>
</dbReference>
<dbReference type="Proteomes" id="UP000000539">
    <property type="component" value="Chromosome Z"/>
</dbReference>
<dbReference type="GO" id="GO:0005615">
    <property type="term" value="C:extracellular space"/>
    <property type="evidence" value="ECO:0007669"/>
    <property type="project" value="UniProtKB-KW"/>
</dbReference>
<name>A0A8V0YVQ4_CHICK</name>
<dbReference type="InterPro" id="IPR036048">
    <property type="entry name" value="Interleukin_8-like_sf"/>
</dbReference>
<reference evidence="4" key="3">
    <citation type="submission" date="2025-09" db="UniProtKB">
        <authorList>
            <consortium name="Ensembl"/>
        </authorList>
    </citation>
    <scope>IDENTIFICATION</scope>
    <source>
        <strain evidence="4">broiler</strain>
    </source>
</reference>
<feature type="region of interest" description="Disordered" evidence="2">
    <location>
        <begin position="128"/>
        <end position="154"/>
    </location>
</feature>
<dbReference type="GO" id="GO:0008009">
    <property type="term" value="F:chemokine activity"/>
    <property type="evidence" value="ECO:0007669"/>
    <property type="project" value="InterPro"/>
</dbReference>
<keyword evidence="1" id="KW-0202">Cytokine</keyword>
<feature type="compositionally biased region" description="Basic residues" evidence="2">
    <location>
        <begin position="128"/>
        <end position="147"/>
    </location>
</feature>
<dbReference type="SUPFAM" id="SSF54117">
    <property type="entry name" value="Interleukin 8-like chemokines"/>
    <property type="match status" value="1"/>
</dbReference>
<protein>
    <recommendedName>
        <fullName evidence="3">Chemokine interleukin-8-like domain-containing protein</fullName>
    </recommendedName>
</protein>
<evidence type="ECO:0000313" key="5">
    <source>
        <dbReference type="Proteomes" id="UP000000539"/>
    </source>
</evidence>
<dbReference type="AlphaFoldDB" id="A0A8V0YVQ4"/>
<keyword evidence="5" id="KW-1185">Reference proteome</keyword>
<dbReference type="Gene3D" id="2.40.50.40">
    <property type="match status" value="1"/>
</dbReference>
<organism evidence="4 5">
    <name type="scientific">Gallus gallus</name>
    <name type="common">Chicken</name>
    <dbReference type="NCBI Taxonomy" id="9031"/>
    <lineage>
        <taxon>Eukaryota</taxon>
        <taxon>Metazoa</taxon>
        <taxon>Chordata</taxon>
        <taxon>Craniata</taxon>
        <taxon>Vertebrata</taxon>
        <taxon>Euteleostomi</taxon>
        <taxon>Archelosauria</taxon>
        <taxon>Archosauria</taxon>
        <taxon>Dinosauria</taxon>
        <taxon>Saurischia</taxon>
        <taxon>Theropoda</taxon>
        <taxon>Coelurosauria</taxon>
        <taxon>Aves</taxon>
        <taxon>Neognathae</taxon>
        <taxon>Galloanserae</taxon>
        <taxon>Galliformes</taxon>
        <taxon>Phasianidae</taxon>
        <taxon>Phasianinae</taxon>
        <taxon>Gallus</taxon>
    </lineage>
</organism>
<dbReference type="InterPro" id="IPR001811">
    <property type="entry name" value="Chemokine_IL8-like_dom"/>
</dbReference>
<evidence type="ECO:0000256" key="2">
    <source>
        <dbReference type="SAM" id="MobiDB-lite"/>
    </source>
</evidence>
<proteinExistence type="predicted"/>
<accession>A0A8V0YVQ4</accession>
<dbReference type="Ensembl" id="ENSGALT00010034652.1">
    <property type="protein sequence ID" value="ENSGALP00010020335.1"/>
    <property type="gene ID" value="ENSGALG00010014408.1"/>
</dbReference>
<evidence type="ECO:0000313" key="4">
    <source>
        <dbReference type="Ensembl" id="ENSGALP00010020335.1"/>
    </source>
</evidence>
<dbReference type="GO" id="GO:0006955">
    <property type="term" value="P:immune response"/>
    <property type="evidence" value="ECO:0007669"/>
    <property type="project" value="InterPro"/>
</dbReference>
<dbReference type="FunCoup" id="A0A8V0YVQ4">
    <property type="interactions" value="311"/>
</dbReference>
<sequence>MAARFNIVNYCHIKWKAYLGLHNQFPCSTFPLNAPMAPGGMDVSFVTALAVLAAAVSLTSQTLFPEAFNCCTKISEEIPKGILRRVERFEIQKYDGLCHLHAVILHIEGRKFCVSPRIKRLKKWMKKNKHKIPRKKHHGRRQRRTKILKKENRQ</sequence>
<feature type="domain" description="Chemokine interleukin-8-like" evidence="3">
    <location>
        <begin position="69"/>
        <end position="127"/>
    </location>
</feature>
<evidence type="ECO:0000259" key="3">
    <source>
        <dbReference type="Pfam" id="PF00048"/>
    </source>
</evidence>